<dbReference type="AlphaFoldDB" id="A0AAD7N850"/>
<protein>
    <submittedName>
        <fullName evidence="1">Uncharacterized protein</fullName>
    </submittedName>
</protein>
<gene>
    <name evidence="1" type="ORF">DFH07DRAFT_550260</name>
</gene>
<accession>A0AAD7N850</accession>
<reference evidence="1" key="1">
    <citation type="submission" date="2023-03" db="EMBL/GenBank/DDBJ databases">
        <title>Massive genome expansion in bonnet fungi (Mycena s.s.) driven by repeated elements and novel gene families across ecological guilds.</title>
        <authorList>
            <consortium name="Lawrence Berkeley National Laboratory"/>
            <person name="Harder C.B."/>
            <person name="Miyauchi S."/>
            <person name="Viragh M."/>
            <person name="Kuo A."/>
            <person name="Thoen E."/>
            <person name="Andreopoulos B."/>
            <person name="Lu D."/>
            <person name="Skrede I."/>
            <person name="Drula E."/>
            <person name="Henrissat B."/>
            <person name="Morin E."/>
            <person name="Kohler A."/>
            <person name="Barry K."/>
            <person name="LaButti K."/>
            <person name="Morin E."/>
            <person name="Salamov A."/>
            <person name="Lipzen A."/>
            <person name="Mereny Z."/>
            <person name="Hegedus B."/>
            <person name="Baldrian P."/>
            <person name="Stursova M."/>
            <person name="Weitz H."/>
            <person name="Taylor A."/>
            <person name="Grigoriev I.V."/>
            <person name="Nagy L.G."/>
            <person name="Martin F."/>
            <person name="Kauserud H."/>
        </authorList>
    </citation>
    <scope>NUCLEOTIDE SEQUENCE</scope>
    <source>
        <strain evidence="1">CBHHK188m</strain>
    </source>
</reference>
<proteinExistence type="predicted"/>
<comment type="caution">
    <text evidence="1">The sequence shown here is derived from an EMBL/GenBank/DDBJ whole genome shotgun (WGS) entry which is preliminary data.</text>
</comment>
<dbReference type="EMBL" id="JARJLG010000083">
    <property type="protein sequence ID" value="KAJ7750067.1"/>
    <property type="molecule type" value="Genomic_DNA"/>
</dbReference>
<keyword evidence="2" id="KW-1185">Reference proteome</keyword>
<evidence type="ECO:0000313" key="1">
    <source>
        <dbReference type="EMBL" id="KAJ7750067.1"/>
    </source>
</evidence>
<name>A0AAD7N850_9AGAR</name>
<evidence type="ECO:0000313" key="2">
    <source>
        <dbReference type="Proteomes" id="UP001215280"/>
    </source>
</evidence>
<sequence>MAGSTRPVPALTFSQLLESFTVFDTHRLGPRLKRLSCGILDLTSSTGIVSNSEVHSRRPISRVLESASVYLYSSLSLVQPWSVLGYASRLAPACPSRSRYPSRVITQPLSRLGRRVLLHHPSPHGRGTLHVSRLERRQQTSEFFAGPVASAPFKKRLSRSPLLRIVRLRECDHHHLPIQHLNLSLPIKSCRILWWSAVD</sequence>
<organism evidence="1 2">
    <name type="scientific">Mycena maculata</name>
    <dbReference type="NCBI Taxonomy" id="230809"/>
    <lineage>
        <taxon>Eukaryota</taxon>
        <taxon>Fungi</taxon>
        <taxon>Dikarya</taxon>
        <taxon>Basidiomycota</taxon>
        <taxon>Agaricomycotina</taxon>
        <taxon>Agaricomycetes</taxon>
        <taxon>Agaricomycetidae</taxon>
        <taxon>Agaricales</taxon>
        <taxon>Marasmiineae</taxon>
        <taxon>Mycenaceae</taxon>
        <taxon>Mycena</taxon>
    </lineage>
</organism>
<dbReference type="Proteomes" id="UP001215280">
    <property type="component" value="Unassembled WGS sequence"/>
</dbReference>